<accession>H6L421</accession>
<feature type="transmembrane region" description="Helical" evidence="1">
    <location>
        <begin position="323"/>
        <end position="341"/>
    </location>
</feature>
<keyword evidence="1" id="KW-0472">Membrane</keyword>
<evidence type="ECO:0000313" key="3">
    <source>
        <dbReference type="Proteomes" id="UP000007519"/>
    </source>
</evidence>
<name>H6L421_SAPGL</name>
<feature type="transmembrane region" description="Helical" evidence="1">
    <location>
        <begin position="438"/>
        <end position="458"/>
    </location>
</feature>
<feature type="transmembrane region" description="Helical" evidence="1">
    <location>
        <begin position="465"/>
        <end position="485"/>
    </location>
</feature>
<feature type="transmembrane region" description="Helical" evidence="1">
    <location>
        <begin position="348"/>
        <end position="366"/>
    </location>
</feature>
<dbReference type="Pfam" id="PF09586">
    <property type="entry name" value="YfhO"/>
    <property type="match status" value="3"/>
</dbReference>
<feature type="transmembrane region" description="Helical" evidence="1">
    <location>
        <begin position="378"/>
        <end position="396"/>
    </location>
</feature>
<dbReference type="Proteomes" id="UP000007519">
    <property type="component" value="Chromosome"/>
</dbReference>
<reference evidence="2 3" key="1">
    <citation type="journal article" date="2012" name="Stand. Genomic Sci.">
        <title>Complete genome sequencing and analysis of Saprospira grandis str. Lewin, a predatory marine bacterium.</title>
        <authorList>
            <person name="Saw J.H."/>
            <person name="Yuryev A."/>
            <person name="Kanbe M."/>
            <person name="Hou S."/>
            <person name="Young A.G."/>
            <person name="Aizawa S."/>
            <person name="Alam M."/>
        </authorList>
    </citation>
    <scope>NUCLEOTIDE SEQUENCE [LARGE SCALE GENOMIC DNA]</scope>
    <source>
        <strain evidence="2 3">Lewin</strain>
    </source>
</reference>
<feature type="transmembrane region" description="Helical" evidence="1">
    <location>
        <begin position="408"/>
        <end position="426"/>
    </location>
</feature>
<feature type="transmembrane region" description="Helical" evidence="1">
    <location>
        <begin position="224"/>
        <end position="248"/>
    </location>
</feature>
<dbReference type="AlphaFoldDB" id="H6L421"/>
<dbReference type="RefSeq" id="WP_015691551.1">
    <property type="nucleotide sequence ID" value="NC_016940.1"/>
</dbReference>
<keyword evidence="1" id="KW-1133">Transmembrane helix</keyword>
<organism evidence="2 3">
    <name type="scientific">Saprospira grandis (strain Lewin)</name>
    <dbReference type="NCBI Taxonomy" id="984262"/>
    <lineage>
        <taxon>Bacteria</taxon>
        <taxon>Pseudomonadati</taxon>
        <taxon>Bacteroidota</taxon>
        <taxon>Saprospiria</taxon>
        <taxon>Saprospirales</taxon>
        <taxon>Saprospiraceae</taxon>
        <taxon>Saprospira</taxon>
    </lineage>
</organism>
<dbReference type="InterPro" id="IPR018580">
    <property type="entry name" value="Uncharacterised_YfhO"/>
</dbReference>
<dbReference type="HOGENOM" id="CLU_357415_0_0_10"/>
<dbReference type="PANTHER" id="PTHR38454">
    <property type="entry name" value="INTEGRAL MEMBRANE PROTEIN-RELATED"/>
    <property type="match status" value="1"/>
</dbReference>
<keyword evidence="3" id="KW-1185">Reference proteome</keyword>
<evidence type="ECO:0000256" key="1">
    <source>
        <dbReference type="SAM" id="Phobius"/>
    </source>
</evidence>
<feature type="transmembrane region" description="Helical" evidence="1">
    <location>
        <begin position="139"/>
        <end position="172"/>
    </location>
</feature>
<protein>
    <recommendedName>
        <fullName evidence="4">Bacterial membrane protein YfhO</fullName>
    </recommendedName>
</protein>
<evidence type="ECO:0008006" key="4">
    <source>
        <dbReference type="Google" id="ProtNLM"/>
    </source>
</evidence>
<feature type="transmembrane region" description="Helical" evidence="1">
    <location>
        <begin position="103"/>
        <end position="127"/>
    </location>
</feature>
<gene>
    <name evidence="2" type="ordered locus">SGRA_1168</name>
</gene>
<evidence type="ECO:0000313" key="2">
    <source>
        <dbReference type="EMBL" id="AFC23903.1"/>
    </source>
</evidence>
<dbReference type="KEGG" id="sgn:SGRA_1168"/>
<dbReference type="OrthoDB" id="9815466at2"/>
<feature type="transmembrane region" description="Helical" evidence="1">
    <location>
        <begin position="16"/>
        <end position="35"/>
    </location>
</feature>
<keyword evidence="1" id="KW-0812">Transmembrane</keyword>
<dbReference type="STRING" id="984262.SGRA_1168"/>
<dbReference type="eggNOG" id="COG4485">
    <property type="taxonomic scope" value="Bacteria"/>
</dbReference>
<feature type="transmembrane region" description="Helical" evidence="1">
    <location>
        <begin position="776"/>
        <end position="797"/>
    </location>
</feature>
<sequence>MSSSLIPQKWLPHKTYIFLGLTTILLLLAFSAFLFGPDLFLFKDIGSDTLNVFYPQLHHVADYLQKEGLPTWSFQQGMGQNILPLSLGDPFQWPLYLLGPKQLAYGIAWMEALKLLLAAFFFFRFLGYRQLAPLAQMAGGLAFAFSGFLLIGAGWYVFSTQAVFMALCLWGFERLLAKQKGETFGLSVFFLALNMPVDLYIIGLFVGVYSVFRLLELGEKDKKAIIQLYLWLMIWGAVGLLMSSVLLISTIDQILNSPRVGGESAFFAQLMQEGLGSTQKAEALTILGRLFSPNFFFGAAYEQLPNGQNVLAYKGWNNYLEAPSLYIALPLLLLLPQALFFQKGKQRYLSLAALILLLLPLFIPFFRYSIWLYAGNYYRIYSLFVATGLLLLALKGLSKLLQGAKPNIWLLIFSLVFWAALLYVPFLSAKEVEVDQPLQNLLFIFLLGSALAIAALAVEKYRLQAFGFLALLFLAELIFSAKQVYSSDRQMISKEEWSKNIGYQDESMTALAKIEAQDSGFYRIEKMYSSSPAMHNGLNDAKVQNFKGSSSYHSFNQKNYIRFLAKTAVIDPQDENQTRWAPGIRQRPLLQVLASSKYWLAKEPLNPFFYVLQDSVGAVKIWKNSMFLPLGFTYDTKCSEKQWEALPKDNQSIRQQMALLKTLVLAQEDLGAFTALQDNPLNNLNPQAYGPNELGQDVANRSRQVVRWSKLGQKQLQGEIALEQPAALFLSIPFDPNWQLLVNGEAQPIYRAQLGFMALPLPAGQHQIELQFSPPYWQPALLGSLLGFLIFGGLLFWQRKR</sequence>
<proteinExistence type="predicted"/>
<feature type="transmembrane region" description="Helical" evidence="1">
    <location>
        <begin position="184"/>
        <end position="212"/>
    </location>
</feature>
<dbReference type="EMBL" id="CP002831">
    <property type="protein sequence ID" value="AFC23903.1"/>
    <property type="molecule type" value="Genomic_DNA"/>
</dbReference>
<dbReference type="PANTHER" id="PTHR38454:SF1">
    <property type="entry name" value="INTEGRAL MEMBRANE PROTEIN"/>
    <property type="match status" value="1"/>
</dbReference>